<dbReference type="STRING" id="1304281.ACM44_08025"/>
<keyword evidence="2" id="KW-1133">Transmembrane helix</keyword>
<keyword evidence="2" id="KW-0812">Transmembrane</keyword>
<accession>A0A0J7LPZ4</accession>
<evidence type="ECO:0000256" key="2">
    <source>
        <dbReference type="SAM" id="Phobius"/>
    </source>
</evidence>
<keyword evidence="5" id="KW-1185">Reference proteome</keyword>
<feature type="signal peptide" evidence="3">
    <location>
        <begin position="1"/>
        <end position="18"/>
    </location>
</feature>
<feature type="region of interest" description="Disordered" evidence="1">
    <location>
        <begin position="28"/>
        <end position="63"/>
    </location>
</feature>
<organism evidence="4 5">
    <name type="scientific">Chryseobacterium koreense CCUG 49689</name>
    <dbReference type="NCBI Taxonomy" id="1304281"/>
    <lineage>
        <taxon>Bacteria</taxon>
        <taxon>Pseudomonadati</taxon>
        <taxon>Bacteroidota</taxon>
        <taxon>Flavobacteriia</taxon>
        <taxon>Flavobacteriales</taxon>
        <taxon>Weeksellaceae</taxon>
        <taxon>Chryseobacterium group</taxon>
        <taxon>Chryseobacterium</taxon>
    </lineage>
</organism>
<evidence type="ECO:0000313" key="4">
    <source>
        <dbReference type="EMBL" id="KMQ71120.1"/>
    </source>
</evidence>
<sequence length="96" mass="10153">MKRMLLLICLVFGLSAFAQLDADNPFKQSENGSTGVAGKAGTGNENEYTGPETANNEGNPGGPQPIDDYVPLLVLAGVGIIAYVSYNKRLKATHLK</sequence>
<reference evidence="4 5" key="1">
    <citation type="journal article" date="2004" name="Int. J. Syst. Evol. Microbiol.">
        <title>Kaistella koreensis gen. nov., sp. nov., a novel member of the Chryseobacterium-Bergeyella-Riemerella branch.</title>
        <authorList>
            <person name="Kim M.K."/>
            <person name="Im W.T."/>
            <person name="Shin Y.K."/>
            <person name="Lim J.H."/>
            <person name="Kim S.H."/>
            <person name="Lee B.C."/>
            <person name="Park M.Y."/>
            <person name="Lee K.Y."/>
            <person name="Lee S.T."/>
        </authorList>
    </citation>
    <scope>NUCLEOTIDE SEQUENCE [LARGE SCALE GENOMIC DNA]</scope>
    <source>
        <strain evidence="4 5">CCUG 49689</strain>
    </source>
</reference>
<comment type="caution">
    <text evidence="4">The sequence shown here is derived from an EMBL/GenBank/DDBJ whole genome shotgun (WGS) entry which is preliminary data.</text>
</comment>
<feature type="chain" id="PRO_5005291246" description="Signal peptidase" evidence="3">
    <location>
        <begin position="19"/>
        <end position="96"/>
    </location>
</feature>
<evidence type="ECO:0000313" key="5">
    <source>
        <dbReference type="Proteomes" id="UP000035900"/>
    </source>
</evidence>
<gene>
    <name evidence="4" type="ORF">ACM44_08025</name>
</gene>
<evidence type="ECO:0000256" key="1">
    <source>
        <dbReference type="SAM" id="MobiDB-lite"/>
    </source>
</evidence>
<dbReference type="Proteomes" id="UP000035900">
    <property type="component" value="Unassembled WGS sequence"/>
</dbReference>
<evidence type="ECO:0008006" key="6">
    <source>
        <dbReference type="Google" id="ProtNLM"/>
    </source>
</evidence>
<feature type="transmembrane region" description="Helical" evidence="2">
    <location>
        <begin position="69"/>
        <end position="86"/>
    </location>
</feature>
<name>A0A0J7LPZ4_9FLAO</name>
<dbReference type="AlphaFoldDB" id="A0A0J7LPZ4"/>
<evidence type="ECO:0000256" key="3">
    <source>
        <dbReference type="SAM" id="SignalP"/>
    </source>
</evidence>
<dbReference type="EMBL" id="LFNG01000010">
    <property type="protein sequence ID" value="KMQ71120.1"/>
    <property type="molecule type" value="Genomic_DNA"/>
</dbReference>
<keyword evidence="3" id="KW-0732">Signal</keyword>
<feature type="compositionally biased region" description="Polar residues" evidence="1">
    <location>
        <begin position="43"/>
        <end position="58"/>
    </location>
</feature>
<proteinExistence type="predicted"/>
<keyword evidence="2" id="KW-0472">Membrane</keyword>
<dbReference type="PATRIC" id="fig|1304281.5.peg.1724"/>
<protein>
    <recommendedName>
        <fullName evidence="6">Signal peptidase</fullName>
    </recommendedName>
</protein>